<feature type="domain" description="GAG-pre-integrase" evidence="2">
    <location>
        <begin position="583"/>
        <end position="655"/>
    </location>
</feature>
<sequence>MTTLADKAIFSGADNRPPMLEKDMYDSCKIIMVLYMMNRQYGRMILESIKNGPLIWSTIVENGVTRPRKYSVLSHMDVIQADCDVKATNIILQVNQQPQQLENSGLTVPVFKQGDDPIDAINHMISRNCKRSSYTDYHYRNVAYQANDLDAYDSDYVELNTAKVALMENLSRYGSDVLAEKAQQLEPKLYDVNVIKITSTIVIPDSEETLMLVEESRSKMLIKQQDLMVLEKKANTTPVDYKSMNALEPSLSCTPTKFEVPKELPKAVKQHRLESKTSEVKMNQILNENERLLEQVINKDIMNIIVNSSVNNASVNVHEVKPSTSASGSQPSGNTKKDKIQRPPSRTANVQHSKLNANFKLICVKCNGCMLSDNHDVCVLNLTNDVNARAKSKSIKKISKRKVWKPTVKVFTKIRYTWRPTGRTFTIVGNACLLTRITTTVEVPLRKPTTLETNTPNPIVTLVYSRKPMKSKTNDPVSKPKIIKSIFANKKEPSKSWGSTVSDVPSSSLDECRKDHVAKIMDMVITLLEMLRYQGFTTWKDLDIIFSIGQFCDSNLEVAFRQHTCFIRNLEGVDLFTGSRGNNLYTMSLRHIMGSFLICLLSKASKTKSWLWHRRLSHLNFGAINHLARHGLVRGLPKLKFEKDHLCSACAMGKSKRNPTNLNLKTPTKKNFIFCTWIFVAQCVSQVLMERSTSSSLSMITPDIDELTTIASEHSSSEPALHEMTPATISSELMPNPPPLTPFIPPSITD</sequence>
<dbReference type="InterPro" id="IPR025724">
    <property type="entry name" value="GAG-pre-integrase_dom"/>
</dbReference>
<feature type="compositionally biased region" description="Pro residues" evidence="1">
    <location>
        <begin position="735"/>
        <end position="750"/>
    </location>
</feature>
<dbReference type="AlphaFoldDB" id="A0A6L2KLJ4"/>
<dbReference type="EMBL" id="BKCJ010002704">
    <property type="protein sequence ID" value="GEU50373.1"/>
    <property type="molecule type" value="Genomic_DNA"/>
</dbReference>
<gene>
    <name evidence="3" type="ORF">Tci_022351</name>
</gene>
<protein>
    <submittedName>
        <fullName evidence="3">Integrase, catalytic region, zinc finger, CCHC-type, peptidase aspartic, catalytic</fullName>
    </submittedName>
</protein>
<accession>A0A6L2KLJ4</accession>
<feature type="region of interest" description="Disordered" evidence="1">
    <location>
        <begin position="320"/>
        <end position="351"/>
    </location>
</feature>
<name>A0A6L2KLJ4_TANCI</name>
<evidence type="ECO:0000313" key="3">
    <source>
        <dbReference type="EMBL" id="GEU50373.1"/>
    </source>
</evidence>
<reference evidence="3" key="1">
    <citation type="journal article" date="2019" name="Sci. Rep.">
        <title>Draft genome of Tanacetum cinerariifolium, the natural source of mosquito coil.</title>
        <authorList>
            <person name="Yamashiro T."/>
            <person name="Shiraishi A."/>
            <person name="Satake H."/>
            <person name="Nakayama K."/>
        </authorList>
    </citation>
    <scope>NUCLEOTIDE SEQUENCE</scope>
</reference>
<feature type="region of interest" description="Disordered" evidence="1">
    <location>
        <begin position="729"/>
        <end position="750"/>
    </location>
</feature>
<proteinExistence type="predicted"/>
<feature type="compositionally biased region" description="Polar residues" evidence="1">
    <location>
        <begin position="322"/>
        <end position="334"/>
    </location>
</feature>
<evidence type="ECO:0000259" key="2">
    <source>
        <dbReference type="Pfam" id="PF13976"/>
    </source>
</evidence>
<evidence type="ECO:0000256" key="1">
    <source>
        <dbReference type="SAM" id="MobiDB-lite"/>
    </source>
</evidence>
<organism evidence="3">
    <name type="scientific">Tanacetum cinerariifolium</name>
    <name type="common">Dalmatian daisy</name>
    <name type="synonym">Chrysanthemum cinerariifolium</name>
    <dbReference type="NCBI Taxonomy" id="118510"/>
    <lineage>
        <taxon>Eukaryota</taxon>
        <taxon>Viridiplantae</taxon>
        <taxon>Streptophyta</taxon>
        <taxon>Embryophyta</taxon>
        <taxon>Tracheophyta</taxon>
        <taxon>Spermatophyta</taxon>
        <taxon>Magnoliopsida</taxon>
        <taxon>eudicotyledons</taxon>
        <taxon>Gunneridae</taxon>
        <taxon>Pentapetalae</taxon>
        <taxon>asterids</taxon>
        <taxon>campanulids</taxon>
        <taxon>Asterales</taxon>
        <taxon>Asteraceae</taxon>
        <taxon>Asteroideae</taxon>
        <taxon>Anthemideae</taxon>
        <taxon>Anthemidinae</taxon>
        <taxon>Tanacetum</taxon>
    </lineage>
</organism>
<comment type="caution">
    <text evidence="3">The sequence shown here is derived from an EMBL/GenBank/DDBJ whole genome shotgun (WGS) entry which is preliminary data.</text>
</comment>
<dbReference type="Pfam" id="PF13976">
    <property type="entry name" value="gag_pre-integrs"/>
    <property type="match status" value="1"/>
</dbReference>